<keyword evidence="3" id="KW-1185">Reference proteome</keyword>
<keyword evidence="1" id="KW-1133">Transmembrane helix</keyword>
<dbReference type="HOGENOM" id="CLU_2365206_0_0_1"/>
<dbReference type="AlphaFoldDB" id="W6Z713"/>
<evidence type="ECO:0000313" key="2">
    <source>
        <dbReference type="EMBL" id="EUC39471.1"/>
    </source>
</evidence>
<evidence type="ECO:0000256" key="1">
    <source>
        <dbReference type="SAM" id="Phobius"/>
    </source>
</evidence>
<dbReference type="EMBL" id="KI964415">
    <property type="protein sequence ID" value="EUC39471.1"/>
    <property type="molecule type" value="Genomic_DNA"/>
</dbReference>
<dbReference type="GeneID" id="19119779"/>
<name>W6Z713_COCMI</name>
<dbReference type="Proteomes" id="UP000054032">
    <property type="component" value="Unassembled WGS sequence"/>
</dbReference>
<protein>
    <submittedName>
        <fullName evidence="2">Uncharacterized protein</fullName>
    </submittedName>
</protein>
<keyword evidence="1" id="KW-0812">Transmembrane</keyword>
<gene>
    <name evidence="2" type="ORF">COCMIDRAFT_111486</name>
</gene>
<organism evidence="2 3">
    <name type="scientific">Bipolaris oryzae ATCC 44560</name>
    <dbReference type="NCBI Taxonomy" id="930090"/>
    <lineage>
        <taxon>Eukaryota</taxon>
        <taxon>Fungi</taxon>
        <taxon>Dikarya</taxon>
        <taxon>Ascomycota</taxon>
        <taxon>Pezizomycotina</taxon>
        <taxon>Dothideomycetes</taxon>
        <taxon>Pleosporomycetidae</taxon>
        <taxon>Pleosporales</taxon>
        <taxon>Pleosporineae</taxon>
        <taxon>Pleosporaceae</taxon>
        <taxon>Bipolaris</taxon>
    </lineage>
</organism>
<reference evidence="2 3" key="1">
    <citation type="journal article" date="2013" name="PLoS Genet.">
        <title>Comparative genome structure, secondary metabolite, and effector coding capacity across Cochliobolus pathogens.</title>
        <authorList>
            <person name="Condon B.J."/>
            <person name="Leng Y."/>
            <person name="Wu D."/>
            <person name="Bushley K.E."/>
            <person name="Ohm R.A."/>
            <person name="Otillar R."/>
            <person name="Martin J."/>
            <person name="Schackwitz W."/>
            <person name="Grimwood J."/>
            <person name="MohdZainudin N."/>
            <person name="Xue C."/>
            <person name="Wang R."/>
            <person name="Manning V.A."/>
            <person name="Dhillon B."/>
            <person name="Tu Z.J."/>
            <person name="Steffenson B.J."/>
            <person name="Salamov A."/>
            <person name="Sun H."/>
            <person name="Lowry S."/>
            <person name="LaButti K."/>
            <person name="Han J."/>
            <person name="Copeland A."/>
            <person name="Lindquist E."/>
            <person name="Barry K."/>
            <person name="Schmutz J."/>
            <person name="Baker S.E."/>
            <person name="Ciuffetti L.M."/>
            <person name="Grigoriev I.V."/>
            <person name="Zhong S."/>
            <person name="Turgeon B.G."/>
        </authorList>
    </citation>
    <scope>NUCLEOTIDE SEQUENCE [LARGE SCALE GENOMIC DNA]</scope>
    <source>
        <strain evidence="2 3">ATCC 44560</strain>
    </source>
</reference>
<dbReference type="OrthoDB" id="3668979at2759"/>
<sequence length="111" mass="12924">MSGNHIRKHYLFLDTYFLFVFILLRICFILFNPSKVKCDLFSINLVISLKSNRSKFLLPFKGYLAKKGIMISFILENFVTLKSIVPLESKLVLPHPKYSIKLLIRDSSLIL</sequence>
<evidence type="ECO:0000313" key="3">
    <source>
        <dbReference type="Proteomes" id="UP000054032"/>
    </source>
</evidence>
<dbReference type="KEGG" id="bor:COCMIDRAFT_111486"/>
<accession>W6Z713</accession>
<dbReference type="RefSeq" id="XP_007694009.1">
    <property type="nucleotide sequence ID" value="XM_007695819.1"/>
</dbReference>
<feature type="transmembrane region" description="Helical" evidence="1">
    <location>
        <begin position="12"/>
        <end position="31"/>
    </location>
</feature>
<keyword evidence="1" id="KW-0472">Membrane</keyword>
<proteinExistence type="predicted"/>